<feature type="transmembrane region" description="Helical" evidence="6">
    <location>
        <begin position="385"/>
        <end position="404"/>
    </location>
</feature>
<sequence>MSDKQLIRGTAIMTAAIFASKMLGIIYIFPFQAIVGLEGLALYTYGYTPYTIFLSLSTLGIPIAISKFVSKYNTLGDYDTIRRLFRSGLVVMTVTGILAFSLLFMLAEPIARQFLNPDDLDGNSIADAVFTIRMVSVALIIIPVMSSIRGYFQGFNMMGPTAISQVVEQLIRIAFILILTWLILDVWGGELGTAVGFATFGAFVGAVGSLGILTYFFRKTGRYLNDVNIGKQPMNPDGTKPAQKSLPAIYKELLAYAVPISLVGLAIPLYQMIDLLTFNEAMMGGGYTQREAEQYFGAYSQAVHKLVLIPVTIATAMSLTIIPTVTAAFTTGDRTRLNGQITQIYQIIFFFTVPAAIGLMVLAVPAYGTLYSIEDIQIGAPILQFYAPVAILFSVFAVTAALLQGLNRQKVAVLALLIGILTKLIVNIPFITWFGPVGAPLATAAGYILAIMVMVWAVEHFAGFAFATVWKRLLLITIFSAVMAATVVVVRFSMAAMLGMDGKMDYVLVLTVSVVIGIVIYFALTIRTGLAEMVLGSRIQRFIPARFRRN</sequence>
<feature type="transmembrane region" description="Helical" evidence="6">
    <location>
        <begin position="344"/>
        <end position="365"/>
    </location>
</feature>
<dbReference type="PANTHER" id="PTHR30250">
    <property type="entry name" value="PST FAMILY PREDICTED COLANIC ACID TRANSPORTER"/>
    <property type="match status" value="1"/>
</dbReference>
<feature type="transmembrane region" description="Helical" evidence="6">
    <location>
        <begin position="473"/>
        <end position="494"/>
    </location>
</feature>
<gene>
    <name evidence="7" type="ordered locus">Bsel_3093</name>
</gene>
<protein>
    <submittedName>
        <fullName evidence="7">Polysaccharide biosynthesis protein</fullName>
    </submittedName>
</protein>
<evidence type="ECO:0000256" key="1">
    <source>
        <dbReference type="ARBA" id="ARBA00004651"/>
    </source>
</evidence>
<feature type="transmembrane region" description="Helical" evidence="6">
    <location>
        <begin position="194"/>
        <end position="217"/>
    </location>
</feature>
<dbReference type="Pfam" id="PF01943">
    <property type="entry name" value="Polysacc_synt"/>
    <property type="match status" value="1"/>
</dbReference>
<dbReference type="eggNOG" id="COG2244">
    <property type="taxonomic scope" value="Bacteria"/>
</dbReference>
<feature type="transmembrane region" description="Helical" evidence="6">
    <location>
        <begin position="130"/>
        <end position="148"/>
    </location>
</feature>
<dbReference type="OrthoDB" id="9775950at2"/>
<evidence type="ECO:0000256" key="5">
    <source>
        <dbReference type="ARBA" id="ARBA00023136"/>
    </source>
</evidence>
<feature type="transmembrane region" description="Helical" evidence="6">
    <location>
        <begin position="253"/>
        <end position="273"/>
    </location>
</feature>
<dbReference type="PANTHER" id="PTHR30250:SF21">
    <property type="entry name" value="LIPID II FLIPPASE MURJ"/>
    <property type="match status" value="1"/>
</dbReference>
<accession>D6Y0K7</accession>
<keyword evidence="3 6" id="KW-0812">Transmembrane</keyword>
<dbReference type="KEGG" id="bse:Bsel_3093"/>
<dbReference type="InterPro" id="IPR050833">
    <property type="entry name" value="Poly_Biosynth_Transport"/>
</dbReference>
<name>D6Y0K7_BACIE</name>
<keyword evidence="8" id="KW-1185">Reference proteome</keyword>
<feature type="transmembrane region" description="Helical" evidence="6">
    <location>
        <begin position="89"/>
        <end position="110"/>
    </location>
</feature>
<dbReference type="RefSeq" id="WP_013173979.1">
    <property type="nucleotide sequence ID" value="NC_014219.1"/>
</dbReference>
<dbReference type="HOGENOM" id="CLU_022017_1_0_9"/>
<dbReference type="STRING" id="439292.Bsel_3093"/>
<dbReference type="Proteomes" id="UP000000271">
    <property type="component" value="Chromosome"/>
</dbReference>
<feature type="transmembrane region" description="Helical" evidence="6">
    <location>
        <begin position="169"/>
        <end position="188"/>
    </location>
</feature>
<dbReference type="CDD" id="cd13124">
    <property type="entry name" value="MATE_SpoVB_like"/>
    <property type="match status" value="1"/>
</dbReference>
<dbReference type="InterPro" id="IPR002797">
    <property type="entry name" value="Polysacc_synth"/>
</dbReference>
<dbReference type="PIRSF" id="PIRSF038958">
    <property type="entry name" value="PG_synth_SpoVB"/>
    <property type="match status" value="1"/>
</dbReference>
<keyword evidence="5 6" id="KW-0472">Membrane</keyword>
<evidence type="ECO:0000256" key="4">
    <source>
        <dbReference type="ARBA" id="ARBA00022989"/>
    </source>
</evidence>
<proteinExistence type="predicted"/>
<feature type="transmembrane region" description="Helical" evidence="6">
    <location>
        <begin position="411"/>
        <end position="432"/>
    </location>
</feature>
<feature type="transmembrane region" description="Helical" evidence="6">
    <location>
        <begin position="12"/>
        <end position="35"/>
    </location>
</feature>
<reference evidence="7" key="1">
    <citation type="submission" date="2009-10" db="EMBL/GenBank/DDBJ databases">
        <title>Complete sequence of Bacillus selenitireducens MLS10.</title>
        <authorList>
            <consortium name="US DOE Joint Genome Institute"/>
            <person name="Lucas S."/>
            <person name="Copeland A."/>
            <person name="Lapidus A."/>
            <person name="Glavina del Rio T."/>
            <person name="Dalin E."/>
            <person name="Tice H."/>
            <person name="Bruce D."/>
            <person name="Goodwin L."/>
            <person name="Pitluck S."/>
            <person name="Sims D."/>
            <person name="Brettin T."/>
            <person name="Detter J.C."/>
            <person name="Han C."/>
            <person name="Larimer F."/>
            <person name="Land M."/>
            <person name="Hauser L."/>
            <person name="Kyrpides N."/>
            <person name="Ovchinnikova G."/>
            <person name="Stolz J."/>
        </authorList>
    </citation>
    <scope>NUCLEOTIDE SEQUENCE [LARGE SCALE GENOMIC DNA]</scope>
    <source>
        <strain evidence="7">MLS10</strain>
    </source>
</reference>
<dbReference type="AlphaFoldDB" id="D6Y0K7"/>
<evidence type="ECO:0000313" key="8">
    <source>
        <dbReference type="Proteomes" id="UP000000271"/>
    </source>
</evidence>
<evidence type="ECO:0000256" key="2">
    <source>
        <dbReference type="ARBA" id="ARBA00022475"/>
    </source>
</evidence>
<dbReference type="GO" id="GO:0005886">
    <property type="term" value="C:plasma membrane"/>
    <property type="evidence" value="ECO:0007669"/>
    <property type="project" value="UniProtKB-SubCell"/>
</dbReference>
<organism evidence="7 8">
    <name type="scientific">Bacillus selenitireducens (strain ATCC 700615 / DSM 15326 / MLS10)</name>
    <dbReference type="NCBI Taxonomy" id="439292"/>
    <lineage>
        <taxon>Bacteria</taxon>
        <taxon>Bacillati</taxon>
        <taxon>Bacillota</taxon>
        <taxon>Bacilli</taxon>
        <taxon>Bacillales</taxon>
        <taxon>Bacillaceae</taxon>
        <taxon>Salisediminibacterium</taxon>
    </lineage>
</organism>
<comment type="subcellular location">
    <subcellularLocation>
        <location evidence="1">Cell membrane</location>
        <topology evidence="1">Multi-pass membrane protein</topology>
    </subcellularLocation>
</comment>
<feature type="transmembrane region" description="Helical" evidence="6">
    <location>
        <begin position="506"/>
        <end position="524"/>
    </location>
</feature>
<dbReference type="InterPro" id="IPR024923">
    <property type="entry name" value="PG_synth_SpoVB"/>
</dbReference>
<keyword evidence="2" id="KW-1003">Cell membrane</keyword>
<keyword evidence="4 6" id="KW-1133">Transmembrane helix</keyword>
<feature type="transmembrane region" description="Helical" evidence="6">
    <location>
        <begin position="307"/>
        <end position="332"/>
    </location>
</feature>
<feature type="transmembrane region" description="Helical" evidence="6">
    <location>
        <begin position="47"/>
        <end position="69"/>
    </location>
</feature>
<evidence type="ECO:0000256" key="6">
    <source>
        <dbReference type="SAM" id="Phobius"/>
    </source>
</evidence>
<evidence type="ECO:0000313" key="7">
    <source>
        <dbReference type="EMBL" id="ADI00575.1"/>
    </source>
</evidence>
<dbReference type="EMBL" id="CP001791">
    <property type="protein sequence ID" value="ADI00575.1"/>
    <property type="molecule type" value="Genomic_DNA"/>
</dbReference>
<evidence type="ECO:0000256" key="3">
    <source>
        <dbReference type="ARBA" id="ARBA00022692"/>
    </source>
</evidence>
<feature type="transmembrane region" description="Helical" evidence="6">
    <location>
        <begin position="444"/>
        <end position="466"/>
    </location>
</feature>